<reference evidence="2 3" key="1">
    <citation type="submission" date="2019-10" db="EMBL/GenBank/DDBJ databases">
        <authorList>
            <person name="Dong K."/>
        </authorList>
    </citation>
    <scope>NUCLEOTIDE SEQUENCE [LARGE SCALE GENOMIC DNA]</scope>
    <source>
        <strain evidence="3">dk4302</strain>
    </source>
</reference>
<name>A0A5Q0QEU9_9SPHI</name>
<evidence type="ECO:0000256" key="1">
    <source>
        <dbReference type="SAM" id="SignalP"/>
    </source>
</evidence>
<evidence type="ECO:0000313" key="3">
    <source>
        <dbReference type="Proteomes" id="UP000326921"/>
    </source>
</evidence>
<proteinExistence type="predicted"/>
<dbReference type="Proteomes" id="UP000326921">
    <property type="component" value="Chromosome"/>
</dbReference>
<dbReference type="EMBL" id="CP045652">
    <property type="protein sequence ID" value="QGA28083.1"/>
    <property type="molecule type" value="Genomic_DNA"/>
</dbReference>
<evidence type="ECO:0000313" key="2">
    <source>
        <dbReference type="EMBL" id="QGA28083.1"/>
    </source>
</evidence>
<organism evidence="2 3">
    <name type="scientific">Sphingobacterium zhuxiongii</name>
    <dbReference type="NCBI Taxonomy" id="2662364"/>
    <lineage>
        <taxon>Bacteria</taxon>
        <taxon>Pseudomonadati</taxon>
        <taxon>Bacteroidota</taxon>
        <taxon>Sphingobacteriia</taxon>
        <taxon>Sphingobacteriales</taxon>
        <taxon>Sphingobacteriaceae</taxon>
        <taxon>Sphingobacterium</taxon>
    </lineage>
</organism>
<protein>
    <recommendedName>
        <fullName evidence="4">Lipoprotein</fullName>
    </recommendedName>
</protein>
<feature type="signal peptide" evidence="1">
    <location>
        <begin position="1"/>
        <end position="24"/>
    </location>
</feature>
<feature type="chain" id="PRO_5024968585" description="Lipoprotein" evidence="1">
    <location>
        <begin position="25"/>
        <end position="124"/>
    </location>
</feature>
<dbReference type="KEGG" id="sphe:GFH32_17890"/>
<keyword evidence="3" id="KW-1185">Reference proteome</keyword>
<dbReference type="RefSeq" id="WP_153512909.1">
    <property type="nucleotide sequence ID" value="NZ_CP045652.1"/>
</dbReference>
<dbReference type="PROSITE" id="PS51257">
    <property type="entry name" value="PROKAR_LIPOPROTEIN"/>
    <property type="match status" value="1"/>
</dbReference>
<accession>A0A5Q0QEU9</accession>
<gene>
    <name evidence="2" type="ORF">GFH32_17890</name>
</gene>
<sequence>MKNLKSLIGISLLFLFLSSCVTFADFDRSIAQWKGQDEDQLYQVFGPPMRSQTLNDGRKLVAYDYSSSGTDGPWFCELNFTIQESKVTQATYKGDYSALVEHLRGIDGEKVRGPEYNKGASSDN</sequence>
<dbReference type="AlphaFoldDB" id="A0A5Q0QEU9"/>
<evidence type="ECO:0008006" key="4">
    <source>
        <dbReference type="Google" id="ProtNLM"/>
    </source>
</evidence>
<keyword evidence="1" id="KW-0732">Signal</keyword>